<evidence type="ECO:0000256" key="2">
    <source>
        <dbReference type="ARBA" id="ARBA00022908"/>
    </source>
</evidence>
<proteinExistence type="inferred from homology"/>
<protein>
    <submittedName>
        <fullName evidence="8">Site-specific integrase</fullName>
    </submittedName>
</protein>
<organism evidence="8 9">
    <name type="scientific">Paenibacillus paeoniae</name>
    <dbReference type="NCBI Taxonomy" id="2292705"/>
    <lineage>
        <taxon>Bacteria</taxon>
        <taxon>Bacillati</taxon>
        <taxon>Bacillota</taxon>
        <taxon>Bacilli</taxon>
        <taxon>Bacillales</taxon>
        <taxon>Paenibacillaceae</taxon>
        <taxon>Paenibacillus</taxon>
    </lineage>
</organism>
<dbReference type="InterPro" id="IPR044068">
    <property type="entry name" value="CB"/>
</dbReference>
<dbReference type="PANTHER" id="PTHR30349">
    <property type="entry name" value="PHAGE INTEGRASE-RELATED"/>
    <property type="match status" value="1"/>
</dbReference>
<keyword evidence="3 5" id="KW-0238">DNA-binding</keyword>
<dbReference type="GO" id="GO:0015074">
    <property type="term" value="P:DNA integration"/>
    <property type="evidence" value="ECO:0007669"/>
    <property type="project" value="UniProtKB-KW"/>
</dbReference>
<name>A0A371P059_9BACL</name>
<evidence type="ECO:0000259" key="7">
    <source>
        <dbReference type="PROSITE" id="PS51900"/>
    </source>
</evidence>
<dbReference type="Gene3D" id="1.10.150.130">
    <property type="match status" value="1"/>
</dbReference>
<accession>A0A371P059</accession>
<keyword evidence="2" id="KW-0229">DNA integration</keyword>
<dbReference type="RefSeq" id="WP_116049836.1">
    <property type="nucleotide sequence ID" value="NZ_QUBQ01000008.1"/>
</dbReference>
<dbReference type="Pfam" id="PF00589">
    <property type="entry name" value="Phage_integrase"/>
    <property type="match status" value="1"/>
</dbReference>
<dbReference type="InterPro" id="IPR010998">
    <property type="entry name" value="Integrase_recombinase_N"/>
</dbReference>
<evidence type="ECO:0000259" key="6">
    <source>
        <dbReference type="PROSITE" id="PS51898"/>
    </source>
</evidence>
<dbReference type="EMBL" id="QUBQ01000008">
    <property type="protein sequence ID" value="REK69309.1"/>
    <property type="molecule type" value="Genomic_DNA"/>
</dbReference>
<evidence type="ECO:0000313" key="9">
    <source>
        <dbReference type="Proteomes" id="UP000261905"/>
    </source>
</evidence>
<evidence type="ECO:0000256" key="5">
    <source>
        <dbReference type="PROSITE-ProRule" id="PRU01248"/>
    </source>
</evidence>
<evidence type="ECO:0000313" key="8">
    <source>
        <dbReference type="EMBL" id="REK69309.1"/>
    </source>
</evidence>
<comment type="similarity">
    <text evidence="1">Belongs to the 'phage' integrase family.</text>
</comment>
<dbReference type="Pfam" id="PF14657">
    <property type="entry name" value="Arm-DNA-bind_4"/>
    <property type="match status" value="1"/>
</dbReference>
<comment type="caution">
    <text evidence="8">The sequence shown here is derived from an EMBL/GenBank/DDBJ whole genome shotgun (WGS) entry which is preliminary data.</text>
</comment>
<dbReference type="InterPro" id="IPR050090">
    <property type="entry name" value="Tyrosine_recombinase_XerCD"/>
</dbReference>
<evidence type="ECO:0000256" key="1">
    <source>
        <dbReference type="ARBA" id="ARBA00008857"/>
    </source>
</evidence>
<sequence>MASFRKRGGKWEYRITYTDRRTGKRREKTKGGFAAKKEAQLAAAAEELNIEERGFAENGNESIATYIEKWLETYKRPAVKLNTYLLQERNVRLNILPRWGNYRLKDITRSEYQKWVNELRNHYSEGTTRRIHSIFASAINDAVYEFGILRDSPLKKIKIIKDESENTGKIKFFTTEDLEKLLTSSVPIKNSKYQHSRHYQALFTLLARTGVRIGEALALTWGDFDFASSTLSINKTLIYPLNSTPRITSPKTKSSIRTIKLDDQTLKLMKSYKLNQKETLLMYRYKKSDKDLVFHQQDGRWLRINVVREYMKEVCKRIGLPQLSPHALRHSHAVHLLEAGATIRYVASRLGHASIKTTEKYLHVTRKIEQDALALYAQYVK</sequence>
<keyword evidence="9" id="KW-1185">Reference proteome</keyword>
<dbReference type="AlphaFoldDB" id="A0A371P059"/>
<dbReference type="GO" id="GO:0006310">
    <property type="term" value="P:DNA recombination"/>
    <property type="evidence" value="ECO:0007669"/>
    <property type="project" value="UniProtKB-KW"/>
</dbReference>
<dbReference type="OrthoDB" id="9803188at2"/>
<evidence type="ECO:0000256" key="4">
    <source>
        <dbReference type="ARBA" id="ARBA00023172"/>
    </source>
</evidence>
<dbReference type="CDD" id="cd01189">
    <property type="entry name" value="INT_ICEBs1_C_like"/>
    <property type="match status" value="1"/>
</dbReference>
<gene>
    <name evidence="8" type="ORF">DX130_24410</name>
</gene>
<dbReference type="PROSITE" id="PS51898">
    <property type="entry name" value="TYR_RECOMBINASE"/>
    <property type="match status" value="1"/>
</dbReference>
<dbReference type="InterPro" id="IPR004107">
    <property type="entry name" value="Integrase_SAM-like_N"/>
</dbReference>
<dbReference type="InterPro" id="IPR011010">
    <property type="entry name" value="DNA_brk_join_enz"/>
</dbReference>
<dbReference type="InterPro" id="IPR002104">
    <property type="entry name" value="Integrase_catalytic"/>
</dbReference>
<dbReference type="Proteomes" id="UP000261905">
    <property type="component" value="Unassembled WGS sequence"/>
</dbReference>
<dbReference type="InterPro" id="IPR028259">
    <property type="entry name" value="AP2-like_int_N"/>
</dbReference>
<dbReference type="Pfam" id="PF14659">
    <property type="entry name" value="Phage_int_SAM_3"/>
    <property type="match status" value="1"/>
</dbReference>
<evidence type="ECO:0000256" key="3">
    <source>
        <dbReference type="ARBA" id="ARBA00023125"/>
    </source>
</evidence>
<dbReference type="Gene3D" id="1.10.443.10">
    <property type="entry name" value="Intergrase catalytic core"/>
    <property type="match status" value="1"/>
</dbReference>
<dbReference type="GO" id="GO:0003677">
    <property type="term" value="F:DNA binding"/>
    <property type="evidence" value="ECO:0007669"/>
    <property type="project" value="UniProtKB-UniRule"/>
</dbReference>
<dbReference type="InterPro" id="IPR013762">
    <property type="entry name" value="Integrase-like_cat_sf"/>
</dbReference>
<feature type="domain" description="Tyr recombinase" evidence="6">
    <location>
        <begin position="168"/>
        <end position="375"/>
    </location>
</feature>
<dbReference type="PANTHER" id="PTHR30349:SF64">
    <property type="entry name" value="PROPHAGE INTEGRASE INTD-RELATED"/>
    <property type="match status" value="1"/>
</dbReference>
<feature type="domain" description="Core-binding (CB)" evidence="7">
    <location>
        <begin position="61"/>
        <end position="143"/>
    </location>
</feature>
<dbReference type="PROSITE" id="PS51900">
    <property type="entry name" value="CB"/>
    <property type="match status" value="1"/>
</dbReference>
<dbReference type="SUPFAM" id="SSF56349">
    <property type="entry name" value="DNA breaking-rejoining enzymes"/>
    <property type="match status" value="1"/>
</dbReference>
<keyword evidence="4" id="KW-0233">DNA recombination</keyword>
<reference evidence="8 9" key="1">
    <citation type="submission" date="2018-08" db="EMBL/GenBank/DDBJ databases">
        <title>Paenibacillus sp. M4BSY-1, whole genome shotgun sequence.</title>
        <authorList>
            <person name="Tuo L."/>
        </authorList>
    </citation>
    <scope>NUCLEOTIDE SEQUENCE [LARGE SCALE GENOMIC DNA]</scope>
    <source>
        <strain evidence="8 9">M4BSY-1</strain>
    </source>
</reference>